<evidence type="ECO:0000313" key="2">
    <source>
        <dbReference type="EMBL" id="MBB6018027.1"/>
    </source>
</evidence>
<proteinExistence type="predicted"/>
<accession>A0ABR6NVF0</accession>
<comment type="caution">
    <text evidence="2">The sequence shown here is derived from an EMBL/GenBank/DDBJ whole genome shotgun (WGS) entry which is preliminary data.</text>
</comment>
<gene>
    <name evidence="2" type="ORF">HNQ04_003298</name>
</gene>
<feature type="transmembrane region" description="Helical" evidence="1">
    <location>
        <begin position="37"/>
        <end position="55"/>
    </location>
</feature>
<sequence length="57" mass="5699">MLLWLFCAAVAVSATFILALSLGPLKAAANVRTLRTVAAVQFAAAALLAAARVTGAA</sequence>
<evidence type="ECO:0008006" key="4">
    <source>
        <dbReference type="Google" id="ProtNLM"/>
    </source>
</evidence>
<organism evidence="2 3">
    <name type="scientific">Deinococcus radiopugnans ATCC 19172</name>
    <dbReference type="NCBI Taxonomy" id="585398"/>
    <lineage>
        <taxon>Bacteria</taxon>
        <taxon>Thermotogati</taxon>
        <taxon>Deinococcota</taxon>
        <taxon>Deinococci</taxon>
        <taxon>Deinococcales</taxon>
        <taxon>Deinococcaceae</taxon>
        <taxon>Deinococcus</taxon>
    </lineage>
</organism>
<dbReference type="RefSeq" id="WP_170213988.1">
    <property type="nucleotide sequence ID" value="NZ_JACHEW010000022.1"/>
</dbReference>
<name>A0ABR6NVF0_9DEIO</name>
<dbReference type="EMBL" id="JACHEW010000022">
    <property type="protein sequence ID" value="MBB6018027.1"/>
    <property type="molecule type" value="Genomic_DNA"/>
</dbReference>
<keyword evidence="1" id="KW-0812">Transmembrane</keyword>
<evidence type="ECO:0000313" key="3">
    <source>
        <dbReference type="Proteomes" id="UP000629870"/>
    </source>
</evidence>
<keyword evidence="3" id="KW-1185">Reference proteome</keyword>
<protein>
    <recommendedName>
        <fullName evidence="4">HIG1 domain-containing protein</fullName>
    </recommendedName>
</protein>
<keyword evidence="1" id="KW-0472">Membrane</keyword>
<reference evidence="2 3" key="1">
    <citation type="submission" date="2020-08" db="EMBL/GenBank/DDBJ databases">
        <title>Genomic Encyclopedia of Type Strains, Phase IV (KMG-IV): sequencing the most valuable type-strain genomes for metagenomic binning, comparative biology and taxonomic classification.</title>
        <authorList>
            <person name="Goeker M."/>
        </authorList>
    </citation>
    <scope>NUCLEOTIDE SEQUENCE [LARGE SCALE GENOMIC DNA]</scope>
    <source>
        <strain evidence="2 3">DSM 12027</strain>
    </source>
</reference>
<evidence type="ECO:0000256" key="1">
    <source>
        <dbReference type="SAM" id="Phobius"/>
    </source>
</evidence>
<dbReference type="Proteomes" id="UP000629870">
    <property type="component" value="Unassembled WGS sequence"/>
</dbReference>
<keyword evidence="1" id="KW-1133">Transmembrane helix</keyword>